<proteinExistence type="predicted"/>
<protein>
    <submittedName>
        <fullName evidence="1">6630_t:CDS:1</fullName>
    </submittedName>
</protein>
<keyword evidence="2" id="KW-1185">Reference proteome</keyword>
<gene>
    <name evidence="1" type="ORF">RFULGI_LOCUS15205</name>
</gene>
<evidence type="ECO:0000313" key="1">
    <source>
        <dbReference type="EMBL" id="CAG8773031.1"/>
    </source>
</evidence>
<dbReference type="AlphaFoldDB" id="A0A9N9JCQ1"/>
<dbReference type="EMBL" id="CAJVPZ010047760">
    <property type="protein sequence ID" value="CAG8773031.1"/>
    <property type="molecule type" value="Genomic_DNA"/>
</dbReference>
<organism evidence="1 2">
    <name type="scientific">Racocetra fulgida</name>
    <dbReference type="NCBI Taxonomy" id="60492"/>
    <lineage>
        <taxon>Eukaryota</taxon>
        <taxon>Fungi</taxon>
        <taxon>Fungi incertae sedis</taxon>
        <taxon>Mucoromycota</taxon>
        <taxon>Glomeromycotina</taxon>
        <taxon>Glomeromycetes</taxon>
        <taxon>Diversisporales</taxon>
        <taxon>Gigasporaceae</taxon>
        <taxon>Racocetra</taxon>
    </lineage>
</organism>
<evidence type="ECO:0000313" key="2">
    <source>
        <dbReference type="Proteomes" id="UP000789396"/>
    </source>
</evidence>
<sequence>LKHLAVNGIRALRKALTKHPTLTSLNLTRSIDDIGLAEDLVSFMPE</sequence>
<dbReference type="Proteomes" id="UP000789396">
    <property type="component" value="Unassembled WGS sequence"/>
</dbReference>
<name>A0A9N9JCQ1_9GLOM</name>
<feature type="non-terminal residue" evidence="1">
    <location>
        <position position="46"/>
    </location>
</feature>
<accession>A0A9N9JCQ1</accession>
<reference evidence="1" key="1">
    <citation type="submission" date="2021-06" db="EMBL/GenBank/DDBJ databases">
        <authorList>
            <person name="Kallberg Y."/>
            <person name="Tangrot J."/>
            <person name="Rosling A."/>
        </authorList>
    </citation>
    <scope>NUCLEOTIDE SEQUENCE</scope>
    <source>
        <strain evidence="1">IN212</strain>
    </source>
</reference>
<comment type="caution">
    <text evidence="1">The sequence shown here is derived from an EMBL/GenBank/DDBJ whole genome shotgun (WGS) entry which is preliminary data.</text>
</comment>
<feature type="non-terminal residue" evidence="1">
    <location>
        <position position="1"/>
    </location>
</feature>